<sequence length="649" mass="67226">MGDEHGSVTKVEPGVRDTVPAGLSRRALIGGAGATAAGTALAMTFGARAAEAAPAPKPSGTGTGTGAGVAGPPALKGIPKRPRLVDYEIFELAALLRAGKVSSVELTRAYLDRIDKLNGPFETYANTGFYNAFVRVDEEAALAAARAADKRIAAYRRSRTPLSLLCGIPMGIKDSVGIKGFQTKNGSQAFTGNVALQDATAVARLRAAGVVLLGHTICSAFSGSITGTFAGNAWNVAHVPGGSSQGSGVAPVARLAAACLGEETGGSIIMPSAANGATGIKPSLGTVSIAGVMPLSPAYDVLGPMGRSARDVALILATILGPDAVNDPQTLAAPNPFPQIPFGPRPGSKPLRGLTIGIPQTDWMRVGSGIKTGVSPQSTYGAGHLAVFNRLVGELRALGATVKEFPGLDMTDPKQNPYFSSSDVLATVDGSPVSPSAAVVNANRYEVRYAKAVADFCESGIPAESAVATLTSQYGRRGPGESSASLASADRFYGGIPAAVRYEGEQRRRTLIANYTKALRDHDVDFMLVLSLGDVIGLRSGGTGFPVYRAYYQVPNALGWPMVSFPVGQVQGLPVSAQFWGPRFAEAEITQAMIDYQARHPEHHNATPADPTPPPASAAPRQRSMTAETESGPSNDPLLGEEDIRKALQ</sequence>
<dbReference type="Pfam" id="PF01425">
    <property type="entry name" value="Amidase"/>
    <property type="match status" value="1"/>
</dbReference>
<dbReference type="Proteomes" id="UP000236723">
    <property type="component" value="Unassembled WGS sequence"/>
</dbReference>
<feature type="compositionally biased region" description="Polar residues" evidence="2">
    <location>
        <begin position="623"/>
        <end position="634"/>
    </location>
</feature>
<dbReference type="SUPFAM" id="SSF75304">
    <property type="entry name" value="Amidase signature (AS) enzymes"/>
    <property type="match status" value="1"/>
</dbReference>
<dbReference type="AlphaFoldDB" id="A0A1H6E5C9"/>
<evidence type="ECO:0000256" key="2">
    <source>
        <dbReference type="SAM" id="MobiDB-lite"/>
    </source>
</evidence>
<organism evidence="4 5">
    <name type="scientific">Thermomonospora echinospora</name>
    <dbReference type="NCBI Taxonomy" id="1992"/>
    <lineage>
        <taxon>Bacteria</taxon>
        <taxon>Bacillati</taxon>
        <taxon>Actinomycetota</taxon>
        <taxon>Actinomycetes</taxon>
        <taxon>Streptosporangiales</taxon>
        <taxon>Thermomonosporaceae</taxon>
        <taxon>Thermomonospora</taxon>
    </lineage>
</organism>
<dbReference type="InterPro" id="IPR036928">
    <property type="entry name" value="AS_sf"/>
</dbReference>
<feature type="region of interest" description="Disordered" evidence="2">
    <location>
        <begin position="602"/>
        <end position="649"/>
    </location>
</feature>
<keyword evidence="5" id="KW-1185">Reference proteome</keyword>
<dbReference type="PROSITE" id="PS51318">
    <property type="entry name" value="TAT"/>
    <property type="match status" value="1"/>
</dbReference>
<feature type="domain" description="Amidase" evidence="3">
    <location>
        <begin position="105"/>
        <end position="363"/>
    </location>
</feature>
<feature type="region of interest" description="Disordered" evidence="2">
    <location>
        <begin position="52"/>
        <end position="74"/>
    </location>
</feature>
<dbReference type="EMBL" id="FNVO01000032">
    <property type="protein sequence ID" value="SEG92095.1"/>
    <property type="molecule type" value="Genomic_DNA"/>
</dbReference>
<gene>
    <name evidence="4" type="ORF">SAMN04489712_13221</name>
</gene>
<reference evidence="5" key="1">
    <citation type="submission" date="2016-10" db="EMBL/GenBank/DDBJ databases">
        <authorList>
            <person name="Varghese N."/>
            <person name="Submissions S."/>
        </authorList>
    </citation>
    <scope>NUCLEOTIDE SEQUENCE [LARGE SCALE GENOMIC DNA]</scope>
    <source>
        <strain evidence="5">DSM 43163</strain>
    </source>
</reference>
<protein>
    <submittedName>
        <fullName evidence="4">Amidase</fullName>
    </submittedName>
</protein>
<dbReference type="InterPro" id="IPR023631">
    <property type="entry name" value="Amidase_dom"/>
</dbReference>
<comment type="similarity">
    <text evidence="1">Belongs to the amidase family.</text>
</comment>
<dbReference type="PANTHER" id="PTHR11895:SF7">
    <property type="entry name" value="GLUTAMYL-TRNA(GLN) AMIDOTRANSFERASE SUBUNIT A, MITOCHONDRIAL"/>
    <property type="match status" value="1"/>
</dbReference>
<dbReference type="InterPro" id="IPR000120">
    <property type="entry name" value="Amidase"/>
</dbReference>
<name>A0A1H6E5C9_9ACTN</name>
<evidence type="ECO:0000313" key="4">
    <source>
        <dbReference type="EMBL" id="SEG92095.1"/>
    </source>
</evidence>
<dbReference type="PANTHER" id="PTHR11895">
    <property type="entry name" value="TRANSAMIDASE"/>
    <property type="match status" value="1"/>
</dbReference>
<evidence type="ECO:0000259" key="3">
    <source>
        <dbReference type="Pfam" id="PF01425"/>
    </source>
</evidence>
<evidence type="ECO:0000313" key="5">
    <source>
        <dbReference type="Proteomes" id="UP000236723"/>
    </source>
</evidence>
<dbReference type="GO" id="GO:0003824">
    <property type="term" value="F:catalytic activity"/>
    <property type="evidence" value="ECO:0007669"/>
    <property type="project" value="InterPro"/>
</dbReference>
<accession>A0A1H6E5C9</accession>
<dbReference type="Gene3D" id="3.90.1300.10">
    <property type="entry name" value="Amidase signature (AS) domain"/>
    <property type="match status" value="1"/>
</dbReference>
<proteinExistence type="inferred from homology"/>
<evidence type="ECO:0000256" key="1">
    <source>
        <dbReference type="ARBA" id="ARBA00009199"/>
    </source>
</evidence>
<dbReference type="InterPro" id="IPR006311">
    <property type="entry name" value="TAT_signal"/>
</dbReference>